<reference evidence="4" key="1">
    <citation type="submission" date="2017-02" db="UniProtKB">
        <authorList>
            <consortium name="WormBaseParasite"/>
        </authorList>
    </citation>
    <scope>IDENTIFICATION</scope>
</reference>
<dbReference type="InterPro" id="IPR035940">
    <property type="entry name" value="CAP_sf"/>
</dbReference>
<dbReference type="EMBL" id="UYWX01007975">
    <property type="protein sequence ID" value="VDM27217.1"/>
    <property type="molecule type" value="Genomic_DNA"/>
</dbReference>
<dbReference type="OrthoDB" id="674273at2759"/>
<name>A0A0R3WXS7_HYDTA</name>
<evidence type="ECO:0000313" key="2">
    <source>
        <dbReference type="EMBL" id="VDM27217.1"/>
    </source>
</evidence>
<dbReference type="CDD" id="cd05380">
    <property type="entry name" value="CAP_euk"/>
    <property type="match status" value="1"/>
</dbReference>
<evidence type="ECO:0000313" key="3">
    <source>
        <dbReference type="Proteomes" id="UP000274429"/>
    </source>
</evidence>
<reference evidence="2 3" key="2">
    <citation type="submission" date="2018-11" db="EMBL/GenBank/DDBJ databases">
        <authorList>
            <consortium name="Pathogen Informatics"/>
        </authorList>
    </citation>
    <scope>NUCLEOTIDE SEQUENCE [LARGE SCALE GENOMIC DNA]</scope>
</reference>
<dbReference type="Gene3D" id="3.40.33.10">
    <property type="entry name" value="CAP"/>
    <property type="match status" value="1"/>
</dbReference>
<evidence type="ECO:0000259" key="1">
    <source>
        <dbReference type="SMART" id="SM00198"/>
    </source>
</evidence>
<keyword evidence="3" id="KW-1185">Reference proteome</keyword>
<dbReference type="Pfam" id="PF00188">
    <property type="entry name" value="CAP"/>
    <property type="match status" value="1"/>
</dbReference>
<dbReference type="Proteomes" id="UP000274429">
    <property type="component" value="Unassembled WGS sequence"/>
</dbReference>
<dbReference type="InterPro" id="IPR001283">
    <property type="entry name" value="CRISP-related"/>
</dbReference>
<dbReference type="SMART" id="SM00198">
    <property type="entry name" value="SCP"/>
    <property type="match status" value="1"/>
</dbReference>
<feature type="domain" description="SCP" evidence="1">
    <location>
        <begin position="23"/>
        <end position="156"/>
    </location>
</feature>
<dbReference type="SUPFAM" id="SSF55797">
    <property type="entry name" value="PR-1-like"/>
    <property type="match status" value="1"/>
</dbReference>
<dbReference type="WBParaSite" id="TTAC_0000556701-mRNA-1">
    <property type="protein sequence ID" value="TTAC_0000556701-mRNA-1"/>
    <property type="gene ID" value="TTAC_0000556701"/>
</dbReference>
<dbReference type="InterPro" id="IPR014044">
    <property type="entry name" value="CAP_dom"/>
</dbReference>
<gene>
    <name evidence="2" type="ORF">TTAC_LOCUS5553</name>
</gene>
<protein>
    <submittedName>
        <fullName evidence="4">SCP domain-containing protein</fullName>
    </submittedName>
</protein>
<proteinExistence type="predicted"/>
<evidence type="ECO:0000313" key="4">
    <source>
        <dbReference type="WBParaSite" id="TTAC_0000556701-mRNA-1"/>
    </source>
</evidence>
<organism evidence="4">
    <name type="scientific">Hydatigena taeniaeformis</name>
    <name type="common">Feline tapeworm</name>
    <name type="synonym">Taenia taeniaeformis</name>
    <dbReference type="NCBI Taxonomy" id="6205"/>
    <lineage>
        <taxon>Eukaryota</taxon>
        <taxon>Metazoa</taxon>
        <taxon>Spiralia</taxon>
        <taxon>Lophotrochozoa</taxon>
        <taxon>Platyhelminthes</taxon>
        <taxon>Cestoda</taxon>
        <taxon>Eucestoda</taxon>
        <taxon>Cyclophyllidea</taxon>
        <taxon>Taeniidae</taxon>
        <taxon>Hydatigera</taxon>
    </lineage>
</organism>
<accession>A0A0R3WXS7</accession>
<sequence length="207" mass="23163">MAVYFCLLVNSVANDVAFRLTPEERRDLVNFHRRHRSMVDPPAANMMLLKYSTEVEEVASKHLSCDTKNTSKMEIQGYNWNMALSVKRGPSVEDLAAAWGHQKAHFDASKDGSCMNCGEYKKMIWATSQLMGCAKADCYNSSFLLCLYTPGGNWSMEQPYIKGDSCSGCEANVTCIENQCSPEGASKSKLGTFFWGIMAAIFYTFFE</sequence>
<dbReference type="PANTHER" id="PTHR10334">
    <property type="entry name" value="CYSTEINE-RICH SECRETORY PROTEIN-RELATED"/>
    <property type="match status" value="1"/>
</dbReference>
<dbReference type="AlphaFoldDB" id="A0A0R3WXS7"/>